<keyword evidence="3" id="KW-0808">Transferase</keyword>
<evidence type="ECO:0000313" key="3">
    <source>
        <dbReference type="EMBL" id="PEN12812.1"/>
    </source>
</evidence>
<comment type="caution">
    <text evidence="3">The sequence shown here is derived from an EMBL/GenBank/DDBJ whole genome shotgun (WGS) entry which is preliminary data.</text>
</comment>
<evidence type="ECO:0000259" key="2">
    <source>
        <dbReference type="Pfam" id="PF13579"/>
    </source>
</evidence>
<feature type="domain" description="Glycosyltransferase subfamily 4-like N-terminal" evidence="2">
    <location>
        <begin position="15"/>
        <end position="177"/>
    </location>
</feature>
<dbReference type="GO" id="GO:0016757">
    <property type="term" value="F:glycosyltransferase activity"/>
    <property type="evidence" value="ECO:0007669"/>
    <property type="project" value="InterPro"/>
</dbReference>
<keyword evidence="4" id="KW-1185">Reference proteome</keyword>
<protein>
    <submittedName>
        <fullName evidence="3">Glycosyl transferase family 1</fullName>
    </submittedName>
</protein>
<dbReference type="OrthoDB" id="9806653at2"/>
<dbReference type="InterPro" id="IPR028098">
    <property type="entry name" value="Glyco_trans_4-like_N"/>
</dbReference>
<sequence>MLPRTLFIDHTGSLGGAELYLLDLVRATPDSTVLTFERGPLVERLHAQGHDVRVVEAPASVLRVQKTATACDAIAAIPGLTRMIANVSRVARDYDVVFLNSQKAMLIGALASWLANRPAIWSLHDILSNDHFSRTNRFLATRMSNAFVDRVVVNSQATEAAYRSSGGRRPTEVVYNGIEEHSHASTSSQNGSIRRELNLGDTPLVGIFSRLAPWKGQHVLIDALASLPTVHALVVGDALFPDDVAYADEIRDRCEKRDVADRVHFLGFRDDIPRLMQEVDAVVHASTAPEPFGRVVVEGMLANRPVVASRAGGVKEIIDHRRTGYFAEPGDAQSLASVLEQIFENGRESTIIARRGREVARHRFSVKQMTHRLHDVLRQTHADHASHEPHV</sequence>
<dbReference type="CDD" id="cd03801">
    <property type="entry name" value="GT4_PimA-like"/>
    <property type="match status" value="1"/>
</dbReference>
<dbReference type="InterPro" id="IPR050194">
    <property type="entry name" value="Glycosyltransferase_grp1"/>
</dbReference>
<dbReference type="PANTHER" id="PTHR45947:SF3">
    <property type="entry name" value="SULFOQUINOVOSYL TRANSFERASE SQD2"/>
    <property type="match status" value="1"/>
</dbReference>
<organism evidence="3 4">
    <name type="scientific">Longibacter salinarum</name>
    <dbReference type="NCBI Taxonomy" id="1850348"/>
    <lineage>
        <taxon>Bacteria</taxon>
        <taxon>Pseudomonadati</taxon>
        <taxon>Rhodothermota</taxon>
        <taxon>Rhodothermia</taxon>
        <taxon>Rhodothermales</taxon>
        <taxon>Salisaetaceae</taxon>
        <taxon>Longibacter</taxon>
    </lineage>
</organism>
<dbReference type="InterPro" id="IPR001296">
    <property type="entry name" value="Glyco_trans_1"/>
</dbReference>
<dbReference type="AlphaFoldDB" id="A0A2A8CVV1"/>
<dbReference type="SUPFAM" id="SSF53756">
    <property type="entry name" value="UDP-Glycosyltransferase/glycogen phosphorylase"/>
    <property type="match status" value="1"/>
</dbReference>
<dbReference type="Gene3D" id="3.40.50.2000">
    <property type="entry name" value="Glycogen Phosphorylase B"/>
    <property type="match status" value="2"/>
</dbReference>
<feature type="domain" description="Glycosyl transferase family 1" evidence="1">
    <location>
        <begin position="193"/>
        <end position="358"/>
    </location>
</feature>
<reference evidence="3 4" key="1">
    <citation type="submission" date="2017-10" db="EMBL/GenBank/DDBJ databases">
        <title>Draft genome of Longibacter Salinarum.</title>
        <authorList>
            <person name="Goh K.M."/>
            <person name="Shamsir M.S."/>
            <person name="Lim S.W."/>
        </authorList>
    </citation>
    <scope>NUCLEOTIDE SEQUENCE [LARGE SCALE GENOMIC DNA]</scope>
    <source>
        <strain evidence="3 4">KCTC 52045</strain>
    </source>
</reference>
<dbReference type="Proteomes" id="UP000220102">
    <property type="component" value="Unassembled WGS sequence"/>
</dbReference>
<accession>A0A2A8CVV1</accession>
<evidence type="ECO:0000259" key="1">
    <source>
        <dbReference type="Pfam" id="PF00534"/>
    </source>
</evidence>
<gene>
    <name evidence="3" type="ORF">CRI94_12455</name>
</gene>
<dbReference type="Pfam" id="PF13579">
    <property type="entry name" value="Glyco_trans_4_4"/>
    <property type="match status" value="1"/>
</dbReference>
<proteinExistence type="predicted"/>
<evidence type="ECO:0000313" key="4">
    <source>
        <dbReference type="Proteomes" id="UP000220102"/>
    </source>
</evidence>
<dbReference type="RefSeq" id="WP_098076204.1">
    <property type="nucleotide sequence ID" value="NZ_PDEQ01000006.1"/>
</dbReference>
<name>A0A2A8CVV1_9BACT</name>
<dbReference type="Pfam" id="PF00534">
    <property type="entry name" value="Glycos_transf_1"/>
    <property type="match status" value="1"/>
</dbReference>
<dbReference type="PANTHER" id="PTHR45947">
    <property type="entry name" value="SULFOQUINOVOSYL TRANSFERASE SQD2"/>
    <property type="match status" value="1"/>
</dbReference>
<dbReference type="EMBL" id="PDEQ01000006">
    <property type="protein sequence ID" value="PEN12812.1"/>
    <property type="molecule type" value="Genomic_DNA"/>
</dbReference>